<comment type="caution">
    <text evidence="2">The sequence shown here is derived from an EMBL/GenBank/DDBJ whole genome shotgun (WGS) entry which is preliminary data.</text>
</comment>
<dbReference type="OrthoDB" id="2152248at2759"/>
<proteinExistence type="predicted"/>
<reference evidence="2 3" key="1">
    <citation type="journal article" date="2014" name="Genome Announc.">
        <title>Genome sequence of the basidiomycetous fungus Pseudozyma aphidis DSM70725, an efficient producer of biosurfactant mannosylerythritol lipids.</title>
        <authorList>
            <person name="Lorenz S."/>
            <person name="Guenther M."/>
            <person name="Grumaz C."/>
            <person name="Rupp S."/>
            <person name="Zibek S."/>
            <person name="Sohn K."/>
        </authorList>
    </citation>
    <scope>NUCLEOTIDE SEQUENCE [LARGE SCALE GENOMIC DNA]</scope>
    <source>
        <strain evidence="3">ATCC 32657 / CBS 517.83 / DSM 70725 / JCM 10318 / NBRC 10182 / NRRL Y-7954 / St-0401</strain>
    </source>
</reference>
<keyword evidence="3" id="KW-1185">Reference proteome</keyword>
<dbReference type="Proteomes" id="UP000019462">
    <property type="component" value="Unassembled WGS sequence"/>
</dbReference>
<dbReference type="SUPFAM" id="SSF53474">
    <property type="entry name" value="alpha/beta-Hydrolases"/>
    <property type="match status" value="1"/>
</dbReference>
<dbReference type="AlphaFoldDB" id="W3VN76"/>
<sequence>MERSQGAEKSEDGWDQGTDGWGQKERMSTWKIPKSQSVNEWTPSFAFRTSIREVSVAVPTMVLGLGKSSKKKQAKEQQTLAAATGPSSPSHPQVGDRNSSRPTVGGGSNGVPSAPSSYKYGNSVSKSIVDLAGLPVNVFGLSELTPAPSRASAPPPPPVCVVIHLHGRGGTADNEEKIARQLYDRIARDKDRYRAQQEEGMVATSSIQRDHIVVTFDARNHGHRTTNPEGQKAWKQGNTQHAMDLYGMIVGGARDASFVVDFLSSYLFPHDERTVAEWVVTGKSLGGHSAWHVLANEPRISIGVPFIGMPDYSRLLASRTRTSFVANAPPYVPASLKALVDKIDPAQTPYDSFDARRNPFWGKKICVLSGANDKLVLWDWNEDFLKALVVGEPSGPKGEMPGLKIHRRPGVGHEVTEEMVEEAGEWIWRWGIVAPA</sequence>
<evidence type="ECO:0000313" key="2">
    <source>
        <dbReference type="EMBL" id="ETS62960.1"/>
    </source>
</evidence>
<gene>
    <name evidence="2" type="ORF">PaG_02729</name>
</gene>
<evidence type="ECO:0000256" key="1">
    <source>
        <dbReference type="SAM" id="MobiDB-lite"/>
    </source>
</evidence>
<protein>
    <recommendedName>
        <fullName evidence="4">Alpha/beta-hydrolase</fullName>
    </recommendedName>
</protein>
<feature type="compositionally biased region" description="Basic and acidic residues" evidence="1">
    <location>
        <begin position="1"/>
        <end position="12"/>
    </location>
</feature>
<dbReference type="Gene3D" id="3.40.50.1820">
    <property type="entry name" value="alpha/beta hydrolase"/>
    <property type="match status" value="1"/>
</dbReference>
<dbReference type="HOGENOM" id="CLU_048444_2_1_1"/>
<dbReference type="PANTHER" id="PTHR47381">
    <property type="entry name" value="ALPHA/BETA-HYDROLASES SUPERFAMILY PROTEIN"/>
    <property type="match status" value="1"/>
</dbReference>
<feature type="region of interest" description="Disordered" evidence="1">
    <location>
        <begin position="1"/>
        <end position="36"/>
    </location>
</feature>
<organism evidence="2 3">
    <name type="scientific">Moesziomyces aphidis</name>
    <name type="common">Pseudozyma aphidis</name>
    <dbReference type="NCBI Taxonomy" id="84754"/>
    <lineage>
        <taxon>Eukaryota</taxon>
        <taxon>Fungi</taxon>
        <taxon>Dikarya</taxon>
        <taxon>Basidiomycota</taxon>
        <taxon>Ustilaginomycotina</taxon>
        <taxon>Ustilaginomycetes</taxon>
        <taxon>Ustilaginales</taxon>
        <taxon>Ustilaginaceae</taxon>
        <taxon>Moesziomyces</taxon>
    </lineage>
</organism>
<name>W3VN76_MOEAP</name>
<dbReference type="EMBL" id="AWNI01000009">
    <property type="protein sequence ID" value="ETS62960.1"/>
    <property type="molecule type" value="Genomic_DNA"/>
</dbReference>
<dbReference type="PANTHER" id="PTHR47381:SF3">
    <property type="entry name" value="ALPHA_BETA-HYDROLASES SUPERFAMILY PROTEIN"/>
    <property type="match status" value="1"/>
</dbReference>
<evidence type="ECO:0008006" key="4">
    <source>
        <dbReference type="Google" id="ProtNLM"/>
    </source>
</evidence>
<accession>W3VN76</accession>
<feature type="compositionally biased region" description="Polar residues" evidence="1">
    <location>
        <begin position="76"/>
        <end position="102"/>
    </location>
</feature>
<evidence type="ECO:0000313" key="3">
    <source>
        <dbReference type="Proteomes" id="UP000019462"/>
    </source>
</evidence>
<dbReference type="InterPro" id="IPR029058">
    <property type="entry name" value="AB_hydrolase_fold"/>
</dbReference>
<feature type="region of interest" description="Disordered" evidence="1">
    <location>
        <begin position="66"/>
        <end position="118"/>
    </location>
</feature>